<dbReference type="PROSITE" id="PS51257">
    <property type="entry name" value="PROKAR_LIPOPROTEIN"/>
    <property type="match status" value="1"/>
</dbReference>
<dbReference type="Gene3D" id="2.60.40.3710">
    <property type="match status" value="1"/>
</dbReference>
<dbReference type="GO" id="GO:0016746">
    <property type="term" value="F:acyltransferase activity"/>
    <property type="evidence" value="ECO:0007669"/>
    <property type="project" value="UniProtKB-KW"/>
</dbReference>
<keyword evidence="11 13" id="KW-0961">Cell wall biogenesis/degradation</keyword>
<feature type="signal peptide" evidence="15">
    <location>
        <begin position="1"/>
        <end position="23"/>
    </location>
</feature>
<keyword evidence="9" id="KW-0449">Lipoprotein</keyword>
<evidence type="ECO:0000256" key="7">
    <source>
        <dbReference type="ARBA" id="ARBA00023136"/>
    </source>
</evidence>
<dbReference type="Proteomes" id="UP000636960">
    <property type="component" value="Unassembled WGS sequence"/>
</dbReference>
<dbReference type="RefSeq" id="WP_203787907.1">
    <property type="nucleotide sequence ID" value="NZ_BOMV01000081.1"/>
</dbReference>
<evidence type="ECO:0000256" key="9">
    <source>
        <dbReference type="ARBA" id="ARBA00023288"/>
    </source>
</evidence>
<evidence type="ECO:0000256" key="14">
    <source>
        <dbReference type="SAM" id="MobiDB-lite"/>
    </source>
</evidence>
<evidence type="ECO:0000256" key="15">
    <source>
        <dbReference type="SAM" id="SignalP"/>
    </source>
</evidence>
<dbReference type="PANTHER" id="PTHR30582:SF2">
    <property type="entry name" value="L,D-TRANSPEPTIDASE YCIB-RELATED"/>
    <property type="match status" value="1"/>
</dbReference>
<proteinExistence type="predicted"/>
<keyword evidence="6 13" id="KW-0573">Peptidoglycan synthesis</keyword>
<comment type="pathway">
    <text evidence="12">Glycan biosynthesis.</text>
</comment>
<gene>
    <name evidence="17" type="ORF">Ari01nite_77240</name>
</gene>
<evidence type="ECO:0000256" key="11">
    <source>
        <dbReference type="ARBA" id="ARBA00023316"/>
    </source>
</evidence>
<dbReference type="InterPro" id="IPR041280">
    <property type="entry name" value="Big_10"/>
</dbReference>
<dbReference type="GO" id="GO:0005576">
    <property type="term" value="C:extracellular region"/>
    <property type="evidence" value="ECO:0007669"/>
    <property type="project" value="TreeGrafter"/>
</dbReference>
<feature type="domain" description="L,D-TPase catalytic" evidence="16">
    <location>
        <begin position="262"/>
        <end position="384"/>
    </location>
</feature>
<evidence type="ECO:0000256" key="5">
    <source>
        <dbReference type="ARBA" id="ARBA00022960"/>
    </source>
</evidence>
<evidence type="ECO:0000313" key="17">
    <source>
        <dbReference type="EMBL" id="GIF00260.1"/>
    </source>
</evidence>
<keyword evidence="18" id="KW-1185">Reference proteome</keyword>
<dbReference type="GO" id="GO:0071972">
    <property type="term" value="F:peptidoglycan L,D-transpeptidase activity"/>
    <property type="evidence" value="ECO:0007669"/>
    <property type="project" value="TreeGrafter"/>
</dbReference>
<evidence type="ECO:0000256" key="6">
    <source>
        <dbReference type="ARBA" id="ARBA00022984"/>
    </source>
</evidence>
<dbReference type="GO" id="GO:0071555">
    <property type="term" value="P:cell wall organization"/>
    <property type="evidence" value="ECO:0007669"/>
    <property type="project" value="UniProtKB-UniRule"/>
</dbReference>
<evidence type="ECO:0000313" key="18">
    <source>
        <dbReference type="Proteomes" id="UP000636960"/>
    </source>
</evidence>
<evidence type="ECO:0000259" key="16">
    <source>
        <dbReference type="PROSITE" id="PS52029"/>
    </source>
</evidence>
<feature type="compositionally biased region" description="Low complexity" evidence="14">
    <location>
        <begin position="36"/>
        <end position="56"/>
    </location>
</feature>
<keyword evidence="3" id="KW-0808">Transferase</keyword>
<dbReference type="EMBL" id="BOMV01000081">
    <property type="protein sequence ID" value="GIF00260.1"/>
    <property type="molecule type" value="Genomic_DNA"/>
</dbReference>
<evidence type="ECO:0000256" key="13">
    <source>
        <dbReference type="PROSITE-ProRule" id="PRU01373"/>
    </source>
</evidence>
<dbReference type="InterPro" id="IPR038063">
    <property type="entry name" value="Transpep_catalytic_dom"/>
</dbReference>
<dbReference type="AlphaFoldDB" id="A0A919K606"/>
<evidence type="ECO:0000256" key="1">
    <source>
        <dbReference type="ARBA" id="ARBA00004752"/>
    </source>
</evidence>
<dbReference type="GO" id="GO:0018104">
    <property type="term" value="P:peptidoglycan-protein cross-linking"/>
    <property type="evidence" value="ECO:0007669"/>
    <property type="project" value="TreeGrafter"/>
</dbReference>
<protein>
    <recommendedName>
        <fullName evidence="16">L,D-TPase catalytic domain-containing protein</fullName>
    </recommendedName>
</protein>
<name>A0A919K606_9ACTN</name>
<comment type="caution">
    <text evidence="17">The sequence shown here is derived from an EMBL/GenBank/DDBJ whole genome shotgun (WGS) entry which is preliminary data.</text>
</comment>
<keyword evidence="10" id="KW-0012">Acyltransferase</keyword>
<feature type="active site" description="Proton donor/acceptor" evidence="13">
    <location>
        <position position="342"/>
    </location>
</feature>
<keyword evidence="7" id="KW-0472">Membrane</keyword>
<evidence type="ECO:0000256" key="3">
    <source>
        <dbReference type="ARBA" id="ARBA00022679"/>
    </source>
</evidence>
<dbReference type="PROSITE" id="PS52029">
    <property type="entry name" value="LD_TPASE"/>
    <property type="match status" value="1"/>
</dbReference>
<feature type="chain" id="PRO_5038070929" description="L,D-TPase catalytic domain-containing protein" evidence="15">
    <location>
        <begin position="24"/>
        <end position="422"/>
    </location>
</feature>
<dbReference type="Gene3D" id="2.40.440.10">
    <property type="entry name" value="L,D-transpeptidase catalytic domain-like"/>
    <property type="match status" value="1"/>
</dbReference>
<evidence type="ECO:0000256" key="4">
    <source>
        <dbReference type="ARBA" id="ARBA00022729"/>
    </source>
</evidence>
<dbReference type="InterPro" id="IPR050979">
    <property type="entry name" value="LD-transpeptidase"/>
</dbReference>
<dbReference type="InterPro" id="IPR005490">
    <property type="entry name" value="LD_TPept_cat_dom"/>
</dbReference>
<dbReference type="PANTHER" id="PTHR30582">
    <property type="entry name" value="L,D-TRANSPEPTIDASE"/>
    <property type="match status" value="1"/>
</dbReference>
<organism evidence="17 18">
    <name type="scientific">Paractinoplanes rishiriensis</name>
    <dbReference type="NCBI Taxonomy" id="1050105"/>
    <lineage>
        <taxon>Bacteria</taxon>
        <taxon>Bacillati</taxon>
        <taxon>Actinomycetota</taxon>
        <taxon>Actinomycetes</taxon>
        <taxon>Micromonosporales</taxon>
        <taxon>Micromonosporaceae</taxon>
        <taxon>Paractinoplanes</taxon>
    </lineage>
</organism>
<reference evidence="17" key="1">
    <citation type="submission" date="2021-01" db="EMBL/GenBank/DDBJ databases">
        <title>Whole genome shotgun sequence of Actinoplanes rishiriensis NBRC 108556.</title>
        <authorList>
            <person name="Komaki H."/>
            <person name="Tamura T."/>
        </authorList>
    </citation>
    <scope>NUCLEOTIDE SEQUENCE</scope>
    <source>
        <strain evidence="17">NBRC 108556</strain>
    </source>
</reference>
<evidence type="ECO:0000256" key="10">
    <source>
        <dbReference type="ARBA" id="ARBA00023315"/>
    </source>
</evidence>
<dbReference type="Pfam" id="PF03734">
    <property type="entry name" value="YkuD"/>
    <property type="match status" value="1"/>
</dbReference>
<evidence type="ECO:0000256" key="8">
    <source>
        <dbReference type="ARBA" id="ARBA00023139"/>
    </source>
</evidence>
<comment type="pathway">
    <text evidence="1 13">Cell wall biogenesis; peptidoglycan biosynthesis.</text>
</comment>
<dbReference type="FunFam" id="2.40.440.10:FF:000005">
    <property type="entry name" value="L,D-transpeptidase 2"/>
    <property type="match status" value="1"/>
</dbReference>
<dbReference type="Pfam" id="PF17964">
    <property type="entry name" value="Big_10"/>
    <property type="match status" value="1"/>
</dbReference>
<dbReference type="SUPFAM" id="SSF141523">
    <property type="entry name" value="L,D-transpeptidase catalytic domain-like"/>
    <property type="match status" value="1"/>
</dbReference>
<sequence length="422" mass="44037">MVGMRRSLVTVVVAAVVAPLALSACGDNNKRSASWVGAGASGAPSVGPSGPAQGPVTEAGAVPISLSVTPAVGKKDVPVSAELGLKVSGGKVTTVTLTDGDGKAVPGKLRTDGSAWVPGKTLKTKETYAASVVATSESGLTKTVTTKFTTMGAPGRKTGTGLYLFDDKTYGVAMPVVVEFSPGIKKADRAAVQKRMFVDTTPAQPGVWSWTSSGTQAYYRGPKFWAAGTTLAVRIAVGGLPTGGGRYGDRDRSATAKIGRSFEMKVDNATKKMTVVENGKTVRTVPVSLGKASTPSSSGVMVVMDKMAQTVFDTRAELGPQEGYRIDIQYAQRLTWSGQYIHSAPWSVGSQGRRNVSHGCVNVSPANARWLFSKTLVGDPITVKGTSDKLAYGNGWTAWNVSWAEFLKGSALPVPESLKSLK</sequence>
<dbReference type="Gene3D" id="2.60.40.3780">
    <property type="match status" value="1"/>
</dbReference>
<keyword evidence="8" id="KW-0564">Palmitate</keyword>
<keyword evidence="2" id="KW-1003">Cell membrane</keyword>
<evidence type="ECO:0000256" key="2">
    <source>
        <dbReference type="ARBA" id="ARBA00022475"/>
    </source>
</evidence>
<feature type="region of interest" description="Disordered" evidence="14">
    <location>
        <begin position="36"/>
        <end position="58"/>
    </location>
</feature>
<evidence type="ECO:0000256" key="12">
    <source>
        <dbReference type="ARBA" id="ARBA00060592"/>
    </source>
</evidence>
<accession>A0A919K606</accession>
<dbReference type="CDD" id="cd16913">
    <property type="entry name" value="YkuD_like"/>
    <property type="match status" value="1"/>
</dbReference>
<feature type="active site" description="Nucleophile" evidence="13">
    <location>
        <position position="360"/>
    </location>
</feature>
<keyword evidence="4 15" id="KW-0732">Signal</keyword>
<keyword evidence="5 13" id="KW-0133">Cell shape</keyword>
<dbReference type="GO" id="GO:0008360">
    <property type="term" value="P:regulation of cell shape"/>
    <property type="evidence" value="ECO:0007669"/>
    <property type="project" value="UniProtKB-UniRule"/>
</dbReference>